<dbReference type="AlphaFoldDB" id="G5JMF8"/>
<reference evidence="1" key="1">
    <citation type="submission" date="2011-07" db="EMBL/GenBank/DDBJ databases">
        <authorList>
            <person name="Stanhope M.J."/>
            <person name="Durkin A.S."/>
            <person name="Hostetler J."/>
            <person name="Kim M."/>
            <person name="Radune D."/>
            <person name="Singh I."/>
            <person name="Town C.D."/>
        </authorList>
    </citation>
    <scope>NUCLEOTIDE SEQUENCE [LARGE SCALE GENOMIC DNA]</scope>
    <source>
        <strain evidence="1">HS-6</strain>
    </source>
</reference>
<comment type="caution">
    <text evidence="1">The sequence shown here is derived from an EMBL/GenBank/DDBJ whole genome shotgun (WGS) entry which is preliminary data.</text>
</comment>
<keyword evidence="2" id="KW-1185">Reference proteome</keyword>
<organism evidence="1 2">
    <name type="scientific">Streptococcus criceti HS-6</name>
    <dbReference type="NCBI Taxonomy" id="873449"/>
    <lineage>
        <taxon>Bacteria</taxon>
        <taxon>Bacillati</taxon>
        <taxon>Bacillota</taxon>
        <taxon>Bacilli</taxon>
        <taxon>Lactobacillales</taxon>
        <taxon>Streptococcaceae</taxon>
        <taxon>Streptococcus</taxon>
    </lineage>
</organism>
<dbReference type="STRING" id="873449.STRCR_0009"/>
<protein>
    <submittedName>
        <fullName evidence="1">Uncharacterized protein</fullName>
    </submittedName>
</protein>
<dbReference type="EMBL" id="AEUV02000002">
    <property type="protein sequence ID" value="EHI74023.1"/>
    <property type="molecule type" value="Genomic_DNA"/>
</dbReference>
<proteinExistence type="predicted"/>
<dbReference type="Proteomes" id="UP000004322">
    <property type="component" value="Unassembled WGS sequence"/>
</dbReference>
<gene>
    <name evidence="1" type="ORF">STRCR_0009</name>
</gene>
<evidence type="ECO:0000313" key="2">
    <source>
        <dbReference type="Proteomes" id="UP000004322"/>
    </source>
</evidence>
<accession>G5JMF8</accession>
<evidence type="ECO:0000313" key="1">
    <source>
        <dbReference type="EMBL" id="EHI74023.1"/>
    </source>
</evidence>
<name>G5JMF8_STRCG</name>
<sequence>MLIFKPRVLKIPSTIDLNRVNRLFTTAATVCFERPYGRFSQLTLRI</sequence>